<evidence type="ECO:0000313" key="3">
    <source>
        <dbReference type="Proteomes" id="UP000319576"/>
    </source>
</evidence>
<dbReference type="RefSeq" id="WP_145244350.1">
    <property type="nucleotide sequence ID" value="NZ_CP036273.1"/>
</dbReference>
<evidence type="ECO:0000256" key="1">
    <source>
        <dbReference type="SAM" id="MobiDB-lite"/>
    </source>
</evidence>
<dbReference type="OrthoDB" id="208599at2"/>
<dbReference type="Proteomes" id="UP000319576">
    <property type="component" value="Chromosome"/>
</dbReference>
<gene>
    <name evidence="2" type="ORF">ETAA1_61790</name>
</gene>
<name>A0A517Y318_9BACT</name>
<dbReference type="EMBL" id="CP036273">
    <property type="protein sequence ID" value="QDU24165.1"/>
    <property type="molecule type" value="Genomic_DNA"/>
</dbReference>
<feature type="region of interest" description="Disordered" evidence="1">
    <location>
        <begin position="233"/>
        <end position="253"/>
    </location>
</feature>
<proteinExistence type="predicted"/>
<organism evidence="2 3">
    <name type="scientific">Urbifossiella limnaea</name>
    <dbReference type="NCBI Taxonomy" id="2528023"/>
    <lineage>
        <taxon>Bacteria</taxon>
        <taxon>Pseudomonadati</taxon>
        <taxon>Planctomycetota</taxon>
        <taxon>Planctomycetia</taxon>
        <taxon>Gemmatales</taxon>
        <taxon>Gemmataceae</taxon>
        <taxon>Urbifossiella</taxon>
    </lineage>
</organism>
<dbReference type="KEGG" id="uli:ETAA1_61790"/>
<evidence type="ECO:0000313" key="2">
    <source>
        <dbReference type="EMBL" id="QDU24165.1"/>
    </source>
</evidence>
<sequence length="387" mass="43394">MTELGIAATAAGVVGAAGGVAGFRAARRRGLDRWLPSYLTTRRPAPVPGVPVDVLIAVCDHYEPKRGNAPPAKARARVQQWVDEYPRLFDRFRDSDGCPPRYSFFYPADEYEPEYLDMLAGLCRQGYGEVEVHLHHDNDTAENLRHTLLDFKQTLSERHGLLSRDRTTGEVVYGFIHGNWALDNSRCDGRWCGVNNELDVLRETGCYADFTLPSAPSETQTRKVNSVYWAVDDPARPKSHDTGPDLGTVPRPPTGLLMIQGPLAVDWSRRKWGIVPKVENACLQESQPPDITRLTTWMNARVNIPSRPNWLFVKLHTHGVKEPNQDVLLGGPMVRFHEALKERSARNPLFRFHYVTAREMANLALAAADRADLSVADARSYKYVPNG</sequence>
<feature type="compositionally biased region" description="Basic and acidic residues" evidence="1">
    <location>
        <begin position="233"/>
        <end position="243"/>
    </location>
</feature>
<reference evidence="2 3" key="1">
    <citation type="submission" date="2019-02" db="EMBL/GenBank/DDBJ databases">
        <title>Deep-cultivation of Planctomycetes and their phenomic and genomic characterization uncovers novel biology.</title>
        <authorList>
            <person name="Wiegand S."/>
            <person name="Jogler M."/>
            <person name="Boedeker C."/>
            <person name="Pinto D."/>
            <person name="Vollmers J."/>
            <person name="Rivas-Marin E."/>
            <person name="Kohn T."/>
            <person name="Peeters S.H."/>
            <person name="Heuer A."/>
            <person name="Rast P."/>
            <person name="Oberbeckmann S."/>
            <person name="Bunk B."/>
            <person name="Jeske O."/>
            <person name="Meyerdierks A."/>
            <person name="Storesund J.E."/>
            <person name="Kallscheuer N."/>
            <person name="Luecker S."/>
            <person name="Lage O.M."/>
            <person name="Pohl T."/>
            <person name="Merkel B.J."/>
            <person name="Hornburger P."/>
            <person name="Mueller R.-W."/>
            <person name="Bruemmer F."/>
            <person name="Labrenz M."/>
            <person name="Spormann A.M."/>
            <person name="Op den Camp H."/>
            <person name="Overmann J."/>
            <person name="Amann R."/>
            <person name="Jetten M.S.M."/>
            <person name="Mascher T."/>
            <person name="Medema M.H."/>
            <person name="Devos D.P."/>
            <person name="Kaster A.-K."/>
            <person name="Ovreas L."/>
            <person name="Rohde M."/>
            <person name="Galperin M.Y."/>
            <person name="Jogler C."/>
        </authorList>
    </citation>
    <scope>NUCLEOTIDE SEQUENCE [LARGE SCALE GENOMIC DNA]</scope>
    <source>
        <strain evidence="2 3">ETA_A1</strain>
    </source>
</reference>
<keyword evidence="3" id="KW-1185">Reference proteome</keyword>
<dbReference type="AlphaFoldDB" id="A0A517Y318"/>
<accession>A0A517Y318</accession>
<protein>
    <submittedName>
        <fullName evidence="2">Uncharacterized protein</fullName>
    </submittedName>
</protein>